<dbReference type="AlphaFoldDB" id="A0A644VXH6"/>
<evidence type="ECO:0008006" key="2">
    <source>
        <dbReference type="Google" id="ProtNLM"/>
    </source>
</evidence>
<proteinExistence type="predicted"/>
<protein>
    <recommendedName>
        <fullName evidence="2">ADP-ribosylglycohydrolase</fullName>
    </recommendedName>
</protein>
<dbReference type="InterPro" id="IPR005502">
    <property type="entry name" value="Ribosyl_crysJ1"/>
</dbReference>
<dbReference type="InterPro" id="IPR036705">
    <property type="entry name" value="Ribosyl_crysJ1_sf"/>
</dbReference>
<organism evidence="1">
    <name type="scientific">bioreactor metagenome</name>
    <dbReference type="NCBI Taxonomy" id="1076179"/>
    <lineage>
        <taxon>unclassified sequences</taxon>
        <taxon>metagenomes</taxon>
        <taxon>ecological metagenomes</taxon>
    </lineage>
</organism>
<dbReference type="Pfam" id="PF03747">
    <property type="entry name" value="ADP_ribosyl_GH"/>
    <property type="match status" value="1"/>
</dbReference>
<reference evidence="1" key="1">
    <citation type="submission" date="2019-08" db="EMBL/GenBank/DDBJ databases">
        <authorList>
            <person name="Kucharzyk K."/>
            <person name="Murdoch R.W."/>
            <person name="Higgins S."/>
            <person name="Loffler F."/>
        </authorList>
    </citation>
    <scope>NUCLEOTIDE SEQUENCE</scope>
</reference>
<dbReference type="EMBL" id="VSSQ01000496">
    <property type="protein sequence ID" value="MPL96119.1"/>
    <property type="molecule type" value="Genomic_DNA"/>
</dbReference>
<gene>
    <name evidence="1" type="ORF">SDC9_42294</name>
</gene>
<sequence length="519" mass="58697">MRKSIIYCLVALIVSACSTDKQNSGKLNYDATVTIPMDVLKDKIKGGWAGQTIGCTYGGPTEFKYRGAMIHDRTPIIWYDDYAKETFELDPGLYDDVYMDLTFVEVMEKYGIDAHVDSFALAFANADYKLWHANQAARYNILNGIMPPASGHWINNPHADDIDFQIEADFAGMMTPGMVNAGSEICDKVGHIMNYGDGWYGGVYMSALYSLAFVSDDIPLVVSEALKTIPPKSKFRKCIEDVIKLHKQYPDDWKKAWFDLEINHGFEIGCPEGVFNAFNIDATLNSAYVVLGLLYGEGDFFKTMDIATRAGQDSDCNPASAAGILGVMYGYSAIPEYWKPAMEKVEDLDFPYTSISLRKIYDINLKNIKEMVSRNGGEVHDDAVAIKLQKPAEVRWEESFTGHYPAERRVINKEFKGEPIVIDFKGNGVVLMGNIKQISTDNSNYIAKLEAYIDGKPVESFSMPFDYIKRKYDIFHKYQLENTNHRLEIKWLNPHPAYAIQTKDVVIYTDTELLVKRPY</sequence>
<accession>A0A644VXH6</accession>
<dbReference type="Gene3D" id="1.10.4080.10">
    <property type="entry name" value="ADP-ribosylation/Crystallin J1"/>
    <property type="match status" value="1"/>
</dbReference>
<comment type="caution">
    <text evidence="1">The sequence shown here is derived from an EMBL/GenBank/DDBJ whole genome shotgun (WGS) entry which is preliminary data.</text>
</comment>
<dbReference type="PROSITE" id="PS51257">
    <property type="entry name" value="PROKAR_LIPOPROTEIN"/>
    <property type="match status" value="1"/>
</dbReference>
<name>A0A644VXH6_9ZZZZ</name>
<dbReference type="SUPFAM" id="SSF101478">
    <property type="entry name" value="ADP-ribosylglycohydrolase"/>
    <property type="match status" value="1"/>
</dbReference>
<evidence type="ECO:0000313" key="1">
    <source>
        <dbReference type="EMBL" id="MPL96119.1"/>
    </source>
</evidence>